<proteinExistence type="inferred from homology"/>
<dbReference type="InterPro" id="IPR051554">
    <property type="entry name" value="Acetyltransferase_Eis"/>
</dbReference>
<dbReference type="Gene3D" id="3.30.1050.10">
    <property type="entry name" value="SCP2 sterol-binding domain"/>
    <property type="match status" value="1"/>
</dbReference>
<gene>
    <name evidence="6" type="ORF">KZC48_07655</name>
</gene>
<dbReference type="InterPro" id="IPR022902">
    <property type="entry name" value="NAcTrfase_Eis"/>
</dbReference>
<dbReference type="InterPro" id="IPR016181">
    <property type="entry name" value="Acyl_CoA_acyltransferase"/>
</dbReference>
<feature type="binding site" evidence="4">
    <location>
        <begin position="122"/>
        <end position="127"/>
    </location>
    <ligand>
        <name>acetyl-CoA</name>
        <dbReference type="ChEBI" id="CHEBI:57288"/>
    </ligand>
</feature>
<keyword evidence="7" id="KW-1185">Reference proteome</keyword>
<dbReference type="PANTHER" id="PTHR37817">
    <property type="entry name" value="N-ACETYLTRANSFERASE EIS"/>
    <property type="match status" value="1"/>
</dbReference>
<dbReference type="Gene3D" id="3.40.630.30">
    <property type="match status" value="2"/>
</dbReference>
<feature type="binding site" evidence="4">
    <location>
        <begin position="150"/>
        <end position="151"/>
    </location>
    <ligand>
        <name>acetyl-CoA</name>
        <dbReference type="ChEBI" id="CHEBI:57288"/>
    </ligand>
</feature>
<dbReference type="Pfam" id="PF13527">
    <property type="entry name" value="Acetyltransf_9"/>
    <property type="match status" value="1"/>
</dbReference>
<evidence type="ECO:0000256" key="4">
    <source>
        <dbReference type="HAMAP-Rule" id="MF_01812"/>
    </source>
</evidence>
<dbReference type="InterPro" id="IPR000182">
    <property type="entry name" value="GNAT_dom"/>
</dbReference>
<feature type="active site" description="Proton acceptor; via carboxylate" evidence="4">
    <location>
        <position position="441"/>
    </location>
</feature>
<feature type="binding site" evidence="4">
    <location>
        <begin position="114"/>
        <end position="116"/>
    </location>
    <ligand>
        <name>acetyl-CoA</name>
        <dbReference type="ChEBI" id="CHEBI:57288"/>
    </ligand>
</feature>
<dbReference type="InterPro" id="IPR025559">
    <property type="entry name" value="Eis_dom"/>
</dbReference>
<dbReference type="HAMAP" id="MF_01812">
    <property type="entry name" value="Eis"/>
    <property type="match status" value="1"/>
</dbReference>
<keyword evidence="3 4" id="KW-0012">Acyltransferase</keyword>
<comment type="caution">
    <text evidence="6">The sequence shown here is derived from an EMBL/GenBank/DDBJ whole genome shotgun (WGS) entry which is preliminary data.</text>
</comment>
<evidence type="ECO:0000256" key="2">
    <source>
        <dbReference type="ARBA" id="ARBA00022679"/>
    </source>
</evidence>
<dbReference type="SUPFAM" id="SSF55718">
    <property type="entry name" value="SCP-like"/>
    <property type="match status" value="1"/>
</dbReference>
<evidence type="ECO:0000256" key="1">
    <source>
        <dbReference type="ARBA" id="ARBA00009213"/>
    </source>
</evidence>
<dbReference type="InterPro" id="IPR036527">
    <property type="entry name" value="SCP2_sterol-bd_dom_sf"/>
</dbReference>
<sequence>MIDDSLSRDLHATDVSEASAVRLAARGLELRRVPGTDEGFPAWLQVVARGFLDGIRSPAQIEAVRERSAYRRATGVYDPSAPDPHAPVATLASWRGELSVPGDAAIAACAISSVTVSPTHRRRGIARALLEGELDVARSTGFPVAMLTVSESPLYGRYGFAPAAFGASWRIDARRAGWIGPTPSGRVDFISRERVRELLATVHERIRRAVPGEVDVPGGHWDAIAGTRPDLEKAEQRRAVQYTDDEGEVRGALVYTVQENEADFAASRAHVHYLLAETPDAYAALWRFVLSLDLIAEITADQLSVEEPLRWMIADQRAATVSVRDHQYVRILDVAPCLSSRRYGAPGAVVLEVSDPLGYAEGRWLLRVADDGAAAVTPLAPEDIPADAVGLALGVEELSALFLGGVSATTLAYAGRIRSTDADAAGRIFAWPTAPRLSIWY</sequence>
<evidence type="ECO:0000313" key="7">
    <source>
        <dbReference type="Proteomes" id="UP001172731"/>
    </source>
</evidence>
<comment type="similarity">
    <text evidence="1 4">Belongs to the acetyltransferase Eis family.</text>
</comment>
<dbReference type="InterPro" id="IPR041380">
    <property type="entry name" value="Acetyltransf_17"/>
</dbReference>
<accession>A0ABT8FTQ7</accession>
<name>A0ABT8FTQ7_9MICO</name>
<feature type="active site" description="Proton donor" evidence="4">
    <location>
        <position position="155"/>
    </location>
</feature>
<dbReference type="SUPFAM" id="SSF55729">
    <property type="entry name" value="Acyl-CoA N-acyltransferases (Nat)"/>
    <property type="match status" value="1"/>
</dbReference>
<dbReference type="PROSITE" id="PS51186">
    <property type="entry name" value="GNAT"/>
    <property type="match status" value="1"/>
</dbReference>
<dbReference type="Pfam" id="PF17668">
    <property type="entry name" value="Acetyltransf_17"/>
    <property type="match status" value="1"/>
</dbReference>
<feature type="domain" description="N-acetyltransferase" evidence="5">
    <location>
        <begin position="28"/>
        <end position="184"/>
    </location>
</feature>
<dbReference type="Proteomes" id="UP001172731">
    <property type="component" value="Unassembled WGS sequence"/>
</dbReference>
<evidence type="ECO:0000259" key="5">
    <source>
        <dbReference type="PROSITE" id="PS51186"/>
    </source>
</evidence>
<protein>
    <submittedName>
        <fullName evidence="6">GNAT family N-acetyltransferase</fullName>
        <ecNumber evidence="6">2.3.1.-</ecNumber>
    </submittedName>
</protein>
<dbReference type="CDD" id="cd04301">
    <property type="entry name" value="NAT_SF"/>
    <property type="match status" value="1"/>
</dbReference>
<reference evidence="6" key="1">
    <citation type="submission" date="2021-06" db="EMBL/GenBank/DDBJ databases">
        <title>Genome-based taxonomic framework of Microbacterium strains isolated from marine environment, the description of four new species and reclassification of four preexisting species.</title>
        <authorList>
            <person name="Lee S.D."/>
            <person name="Kim S.-M."/>
            <person name="Byeon Y.-S."/>
            <person name="Yang H.L."/>
            <person name="Kim I.S."/>
        </authorList>
    </citation>
    <scope>NUCLEOTIDE SEQUENCE</scope>
    <source>
        <strain evidence="6">KACC 20510</strain>
    </source>
</reference>
<dbReference type="EC" id="2.3.1.-" evidence="6"/>
<keyword evidence="2 4" id="KW-0808">Transferase</keyword>
<evidence type="ECO:0000313" key="6">
    <source>
        <dbReference type="EMBL" id="MDN4464272.1"/>
    </source>
</evidence>
<dbReference type="EMBL" id="JAHWXI010000006">
    <property type="protein sequence ID" value="MDN4464272.1"/>
    <property type="molecule type" value="Genomic_DNA"/>
</dbReference>
<dbReference type="RefSeq" id="WP_301133607.1">
    <property type="nucleotide sequence ID" value="NZ_BAAAUQ010000009.1"/>
</dbReference>
<dbReference type="GO" id="GO:0016746">
    <property type="term" value="F:acyltransferase activity"/>
    <property type="evidence" value="ECO:0007669"/>
    <property type="project" value="UniProtKB-KW"/>
</dbReference>
<organism evidence="6 7">
    <name type="scientific">Microbacterium aurantiacum</name>
    <dbReference type="NCBI Taxonomy" id="162393"/>
    <lineage>
        <taxon>Bacteria</taxon>
        <taxon>Bacillati</taxon>
        <taxon>Actinomycetota</taxon>
        <taxon>Actinomycetes</taxon>
        <taxon>Micrococcales</taxon>
        <taxon>Microbacteriaceae</taxon>
        <taxon>Microbacterium</taxon>
    </lineage>
</organism>
<dbReference type="Pfam" id="PF13530">
    <property type="entry name" value="SCP2_2"/>
    <property type="match status" value="1"/>
</dbReference>
<dbReference type="PANTHER" id="PTHR37817:SF1">
    <property type="entry name" value="N-ACETYLTRANSFERASE EIS"/>
    <property type="match status" value="1"/>
</dbReference>
<evidence type="ECO:0000256" key="3">
    <source>
        <dbReference type="ARBA" id="ARBA00023315"/>
    </source>
</evidence>
<comment type="subunit">
    <text evidence="4">Homohexamer; trimer of dimers.</text>
</comment>